<dbReference type="PANTHER" id="PTHR46796:SF13">
    <property type="entry name" value="HTH-TYPE TRANSCRIPTIONAL ACTIVATOR RHAS"/>
    <property type="match status" value="1"/>
</dbReference>
<organism evidence="5 6">
    <name type="scientific">Sphingobacterium deserti</name>
    <dbReference type="NCBI Taxonomy" id="1229276"/>
    <lineage>
        <taxon>Bacteria</taxon>
        <taxon>Pseudomonadati</taxon>
        <taxon>Bacteroidota</taxon>
        <taxon>Sphingobacteriia</taxon>
        <taxon>Sphingobacteriales</taxon>
        <taxon>Sphingobacteriaceae</taxon>
        <taxon>Sphingobacterium</taxon>
    </lineage>
</organism>
<reference evidence="6" key="1">
    <citation type="submission" date="2014-04" db="EMBL/GenBank/DDBJ databases">
        <title>Whole-Genome optical mapping and complete genome sequence of Sphingobacterium deserti sp. nov., a new spaces isolated from desert in the west of China.</title>
        <authorList>
            <person name="Teng C."/>
            <person name="Zhou Z."/>
            <person name="Li X."/>
            <person name="Chen M."/>
            <person name="Lin M."/>
            <person name="Wang L."/>
            <person name="Su S."/>
            <person name="Zhang C."/>
            <person name="Zhang W."/>
        </authorList>
    </citation>
    <scope>NUCLEOTIDE SEQUENCE [LARGE SCALE GENOMIC DNA]</scope>
    <source>
        <strain evidence="6">ACCC05744</strain>
    </source>
</reference>
<name>A0A0B8T6H8_9SPHI</name>
<evidence type="ECO:0000256" key="2">
    <source>
        <dbReference type="ARBA" id="ARBA00023125"/>
    </source>
</evidence>
<dbReference type="GO" id="GO:0003700">
    <property type="term" value="F:DNA-binding transcription factor activity"/>
    <property type="evidence" value="ECO:0007669"/>
    <property type="project" value="InterPro"/>
</dbReference>
<dbReference type="AlphaFoldDB" id="A0A0B8T6H8"/>
<dbReference type="InterPro" id="IPR018060">
    <property type="entry name" value="HTH_AraC"/>
</dbReference>
<evidence type="ECO:0000259" key="4">
    <source>
        <dbReference type="PROSITE" id="PS01124"/>
    </source>
</evidence>
<dbReference type="InterPro" id="IPR046532">
    <property type="entry name" value="DUF6597"/>
</dbReference>
<feature type="domain" description="HTH araC/xylS-type" evidence="4">
    <location>
        <begin position="167"/>
        <end position="259"/>
    </location>
</feature>
<sequence length="267" mass="30584">MKYEKIKPHVSISHLVHFFWDFEGDFTESCESSHLSVASVSPKLAFQYIPGMKINKDGSSNNLFVSGIQSQTNDFYELSANKKVAIFGVYFQPYAISYLFNVSAAEITNRNIAIADFLGKEGVLLEERIMNCLNTAERINIITSFIEKKSRDLSPNLKMTMHSVGCLNRNSGNLKIQDLLRSHFLSQRQFERNFKFYTGFSAKYFSRIVRFEKSIVIAYGQHHSTLTKLALGSGYFDQAHMVRDYKEFTGKNPSAYFSEDQSLFVEE</sequence>
<evidence type="ECO:0000313" key="6">
    <source>
        <dbReference type="Proteomes" id="UP000031802"/>
    </source>
</evidence>
<dbReference type="InterPro" id="IPR050204">
    <property type="entry name" value="AraC_XylS_family_regulators"/>
</dbReference>
<comment type="caution">
    <text evidence="5">The sequence shown here is derived from an EMBL/GenBank/DDBJ whole genome shotgun (WGS) entry which is preliminary data.</text>
</comment>
<keyword evidence="2" id="KW-0238">DNA-binding</keyword>
<gene>
    <name evidence="5" type="ORF">DI53_3399</name>
</gene>
<dbReference type="Gene3D" id="1.10.10.60">
    <property type="entry name" value="Homeodomain-like"/>
    <property type="match status" value="1"/>
</dbReference>
<dbReference type="PANTHER" id="PTHR46796">
    <property type="entry name" value="HTH-TYPE TRANSCRIPTIONAL ACTIVATOR RHAS-RELATED"/>
    <property type="match status" value="1"/>
</dbReference>
<dbReference type="eggNOG" id="COG2207">
    <property type="taxonomic scope" value="Bacteria"/>
</dbReference>
<dbReference type="OrthoDB" id="323290at2"/>
<dbReference type="EMBL" id="JJMU01000063">
    <property type="protein sequence ID" value="KGE12845.1"/>
    <property type="molecule type" value="Genomic_DNA"/>
</dbReference>
<evidence type="ECO:0000256" key="3">
    <source>
        <dbReference type="ARBA" id="ARBA00023163"/>
    </source>
</evidence>
<dbReference type="GO" id="GO:0043565">
    <property type="term" value="F:sequence-specific DNA binding"/>
    <property type="evidence" value="ECO:0007669"/>
    <property type="project" value="InterPro"/>
</dbReference>
<dbReference type="PATRIC" id="fig|1229276.3.peg.3510"/>
<keyword evidence="6" id="KW-1185">Reference proteome</keyword>
<dbReference type="PROSITE" id="PS01124">
    <property type="entry name" value="HTH_ARAC_FAMILY_2"/>
    <property type="match status" value="1"/>
</dbReference>
<dbReference type="Pfam" id="PF12833">
    <property type="entry name" value="HTH_18"/>
    <property type="match status" value="1"/>
</dbReference>
<proteinExistence type="predicted"/>
<dbReference type="RefSeq" id="WP_052072506.1">
    <property type="nucleotide sequence ID" value="NZ_JJMU01000063.1"/>
</dbReference>
<keyword evidence="3" id="KW-0804">Transcription</keyword>
<protein>
    <submittedName>
        <fullName evidence="5">Transcriptional regulator, AraC family</fullName>
    </submittedName>
</protein>
<evidence type="ECO:0000256" key="1">
    <source>
        <dbReference type="ARBA" id="ARBA00023015"/>
    </source>
</evidence>
<dbReference type="Pfam" id="PF20240">
    <property type="entry name" value="DUF6597"/>
    <property type="match status" value="1"/>
</dbReference>
<dbReference type="SMART" id="SM00342">
    <property type="entry name" value="HTH_ARAC"/>
    <property type="match status" value="1"/>
</dbReference>
<evidence type="ECO:0000313" key="5">
    <source>
        <dbReference type="EMBL" id="KGE12845.1"/>
    </source>
</evidence>
<reference evidence="5 6" key="2">
    <citation type="journal article" date="2015" name="PLoS ONE">
        <title>Whole-Genome Optical Mapping and Finished Genome Sequence of Sphingobacterium deserti sp. nov., a New Species Isolated from the Western Desert of China.</title>
        <authorList>
            <person name="Teng C."/>
            <person name="Zhou Z."/>
            <person name="Molnar I."/>
            <person name="Li X."/>
            <person name="Tang R."/>
            <person name="Chen M."/>
            <person name="Wang L."/>
            <person name="Su S."/>
            <person name="Zhang W."/>
            <person name="Lin M."/>
        </authorList>
    </citation>
    <scope>NUCLEOTIDE SEQUENCE [LARGE SCALE GENOMIC DNA]</scope>
    <source>
        <strain evidence="6">ACCC05744</strain>
    </source>
</reference>
<dbReference type="STRING" id="1229276.DI53_3399"/>
<dbReference type="Proteomes" id="UP000031802">
    <property type="component" value="Unassembled WGS sequence"/>
</dbReference>
<accession>A0A0B8T6H8</accession>
<keyword evidence="1" id="KW-0805">Transcription regulation</keyword>